<keyword evidence="6 10" id="KW-0472">Membrane</keyword>
<dbReference type="Proteomes" id="UP000283255">
    <property type="component" value="Unassembled WGS sequence"/>
</dbReference>
<evidence type="ECO:0000256" key="5">
    <source>
        <dbReference type="ARBA" id="ARBA00022989"/>
    </source>
</evidence>
<dbReference type="EMBL" id="QZCH01000018">
    <property type="protein sequence ID" value="RJG42305.1"/>
    <property type="molecule type" value="Genomic_DNA"/>
</dbReference>
<dbReference type="PANTHER" id="PTHR32089">
    <property type="entry name" value="METHYL-ACCEPTING CHEMOTAXIS PROTEIN MCPB"/>
    <property type="match status" value="1"/>
</dbReference>
<dbReference type="Pfam" id="PF00015">
    <property type="entry name" value="MCPsignal"/>
    <property type="match status" value="1"/>
</dbReference>
<evidence type="ECO:0000259" key="11">
    <source>
        <dbReference type="PROSITE" id="PS50111"/>
    </source>
</evidence>
<dbReference type="InterPro" id="IPR004089">
    <property type="entry name" value="MCPsignal_dom"/>
</dbReference>
<comment type="subcellular location">
    <subcellularLocation>
        <location evidence="1">Cell inner membrane</location>
        <topology evidence="1">Multi-pass membrane protein</topology>
    </subcellularLocation>
</comment>
<evidence type="ECO:0000256" key="8">
    <source>
        <dbReference type="ARBA" id="ARBA00029447"/>
    </source>
</evidence>
<dbReference type="SMART" id="SM01049">
    <property type="entry name" value="Cache_2"/>
    <property type="match status" value="1"/>
</dbReference>
<dbReference type="PANTHER" id="PTHR32089:SF119">
    <property type="entry name" value="METHYL-ACCEPTING CHEMOTAXIS PROTEIN CTPL"/>
    <property type="match status" value="1"/>
</dbReference>
<evidence type="ECO:0000256" key="1">
    <source>
        <dbReference type="ARBA" id="ARBA00004429"/>
    </source>
</evidence>
<evidence type="ECO:0000256" key="6">
    <source>
        <dbReference type="ARBA" id="ARBA00023136"/>
    </source>
</evidence>
<keyword evidence="2" id="KW-1003">Cell membrane</keyword>
<dbReference type="SUPFAM" id="SSF58104">
    <property type="entry name" value="Methyl-accepting chemotaxis protein (MCP) signaling domain"/>
    <property type="match status" value="1"/>
</dbReference>
<dbReference type="InterPro" id="IPR004090">
    <property type="entry name" value="Chemotax_Me-accpt_rcpt"/>
</dbReference>
<keyword evidence="4 10" id="KW-0812">Transmembrane</keyword>
<evidence type="ECO:0000313" key="13">
    <source>
        <dbReference type="EMBL" id="RJG42305.1"/>
    </source>
</evidence>
<evidence type="ECO:0000256" key="4">
    <source>
        <dbReference type="ARBA" id="ARBA00022692"/>
    </source>
</evidence>
<evidence type="ECO:0000256" key="3">
    <source>
        <dbReference type="ARBA" id="ARBA00022519"/>
    </source>
</evidence>
<dbReference type="InterPro" id="IPR000727">
    <property type="entry name" value="T_SNARE_dom"/>
</dbReference>
<dbReference type="GO" id="GO:0005886">
    <property type="term" value="C:plasma membrane"/>
    <property type="evidence" value="ECO:0007669"/>
    <property type="project" value="UniProtKB-SubCell"/>
</dbReference>
<dbReference type="AlphaFoldDB" id="A0A418YCT1"/>
<keyword evidence="14" id="KW-1185">Reference proteome</keyword>
<evidence type="ECO:0000313" key="14">
    <source>
        <dbReference type="Proteomes" id="UP000283255"/>
    </source>
</evidence>
<evidence type="ECO:0000256" key="9">
    <source>
        <dbReference type="PROSITE-ProRule" id="PRU00284"/>
    </source>
</evidence>
<evidence type="ECO:0000256" key="10">
    <source>
        <dbReference type="SAM" id="Phobius"/>
    </source>
</evidence>
<organism evidence="13 14">
    <name type="scientific">Motilimonas pumila</name>
    <dbReference type="NCBI Taxonomy" id="2303987"/>
    <lineage>
        <taxon>Bacteria</taxon>
        <taxon>Pseudomonadati</taxon>
        <taxon>Pseudomonadota</taxon>
        <taxon>Gammaproteobacteria</taxon>
        <taxon>Alteromonadales</taxon>
        <taxon>Alteromonadales genera incertae sedis</taxon>
        <taxon>Motilimonas</taxon>
    </lineage>
</organism>
<evidence type="ECO:0000256" key="2">
    <source>
        <dbReference type="ARBA" id="ARBA00022475"/>
    </source>
</evidence>
<name>A0A418YCT1_9GAMM</name>
<reference evidence="13 14" key="2">
    <citation type="submission" date="2019-01" db="EMBL/GenBank/DDBJ databases">
        <title>Motilimonas pumilus sp. nov., isolated from the gut of sea cucumber (Apostichopus japonicus).</title>
        <authorList>
            <person name="Wang F.-Q."/>
            <person name="Ren L.-H."/>
            <person name="Lin Y.-W."/>
            <person name="Sun G.-H."/>
            <person name="Du Z.-J."/>
            <person name="Zhao J.-X."/>
            <person name="Liu X.-J."/>
            <person name="Liu L.-J."/>
        </authorList>
    </citation>
    <scope>NUCLEOTIDE SEQUENCE [LARGE SCALE GENOMIC DNA]</scope>
    <source>
        <strain evidence="13 14">PLHSC7-2</strain>
    </source>
</reference>
<dbReference type="InterPro" id="IPR033480">
    <property type="entry name" value="sCache_2"/>
</dbReference>
<dbReference type="PROSITE" id="PS50111">
    <property type="entry name" value="CHEMOTAXIS_TRANSDUC_2"/>
    <property type="match status" value="1"/>
</dbReference>
<feature type="domain" description="Methyl-accepting transducer" evidence="11">
    <location>
        <begin position="269"/>
        <end position="505"/>
    </location>
</feature>
<dbReference type="GO" id="GO:0007165">
    <property type="term" value="P:signal transduction"/>
    <property type="evidence" value="ECO:0007669"/>
    <property type="project" value="UniProtKB-KW"/>
</dbReference>
<dbReference type="Gene3D" id="3.30.450.20">
    <property type="entry name" value="PAS domain"/>
    <property type="match status" value="1"/>
</dbReference>
<comment type="similarity">
    <text evidence="8">Belongs to the methyl-accepting chemotaxis (MCP) protein family.</text>
</comment>
<gene>
    <name evidence="13" type="ORF">D1Z90_13575</name>
</gene>
<protein>
    <submittedName>
        <fullName evidence="13">Methyl-accepting chemotaxis protein</fullName>
    </submittedName>
</protein>
<dbReference type="OrthoDB" id="2489132at2"/>
<proteinExistence type="inferred from homology"/>
<sequence>MQLTLKQKILAILVMVVIALLTLAATSGWSHYQSILHEKRAYTRSFIDLAQHHYQQLTAKVKQGEITETQAQQQFIQFINDTRYEADQSGYFWLQDTSPEMVAHPLKPALNGKNLAQVKDQNGLNLFVAMANIARNQGGGFVDYFWAKPGQDGSFKKISYVQLLPEWDWIVGTGIYVDDINETLYQAFTGMLIEVLILITLVSLVLIVVAKQLLRQVGGEPEEIEHKAQQIAQGQFSPEIDTKGLTGIAYSMAVVNNTLSASTQAISDVSNQVANSSASLNDIKQVIHDSVAGTTEQVQMSATAVNQMSNSIAEITRSATSAADQMLQTQQQAQAGSDKVKHTSQLLLDITTQANSMTKNMAGLVEETKSVNDILDSIQGISEQTNLLALNAAIEAARAGEAGRGFAVVADEVRTLATRSKQSTSNIQALLSSLISQVNHTSESIEATLTLANSAVLSANEADQEIAKITESMALVSDMNTQVAAAVEEQAAVSNEISESIESISHGATQNDTQVQHLNQHTEQLSQFVSTLTTAVQKIRSSC</sequence>
<evidence type="ECO:0000259" key="12">
    <source>
        <dbReference type="PROSITE" id="PS50192"/>
    </source>
</evidence>
<dbReference type="PRINTS" id="PR00260">
    <property type="entry name" value="CHEMTRNSDUCR"/>
</dbReference>
<dbReference type="GO" id="GO:0006935">
    <property type="term" value="P:chemotaxis"/>
    <property type="evidence" value="ECO:0007669"/>
    <property type="project" value="InterPro"/>
</dbReference>
<dbReference type="GO" id="GO:0004888">
    <property type="term" value="F:transmembrane signaling receptor activity"/>
    <property type="evidence" value="ECO:0007669"/>
    <property type="project" value="InterPro"/>
</dbReference>
<reference evidence="13 14" key="1">
    <citation type="submission" date="2018-09" db="EMBL/GenBank/DDBJ databases">
        <authorList>
            <person name="Wang F."/>
        </authorList>
    </citation>
    <scope>NUCLEOTIDE SEQUENCE [LARGE SCALE GENOMIC DNA]</scope>
    <source>
        <strain evidence="13 14">PLHSC7-2</strain>
    </source>
</reference>
<dbReference type="FunFam" id="1.10.287.950:FF:000001">
    <property type="entry name" value="Methyl-accepting chemotaxis sensory transducer"/>
    <property type="match status" value="1"/>
</dbReference>
<dbReference type="Gene3D" id="1.10.287.950">
    <property type="entry name" value="Methyl-accepting chemotaxis protein"/>
    <property type="match status" value="1"/>
</dbReference>
<comment type="caution">
    <text evidence="13">The sequence shown here is derived from an EMBL/GenBank/DDBJ whole genome shotgun (WGS) entry which is preliminary data.</text>
</comment>
<accession>A0A418YCT1</accession>
<feature type="transmembrane region" description="Helical" evidence="10">
    <location>
        <begin position="187"/>
        <end position="209"/>
    </location>
</feature>
<dbReference type="PROSITE" id="PS50192">
    <property type="entry name" value="T_SNARE"/>
    <property type="match status" value="1"/>
</dbReference>
<dbReference type="SMART" id="SM00283">
    <property type="entry name" value="MA"/>
    <property type="match status" value="1"/>
</dbReference>
<keyword evidence="3" id="KW-0997">Cell inner membrane</keyword>
<feature type="domain" description="T-SNARE coiled-coil homology" evidence="12">
    <location>
        <begin position="456"/>
        <end position="518"/>
    </location>
</feature>
<evidence type="ECO:0000256" key="7">
    <source>
        <dbReference type="ARBA" id="ARBA00023224"/>
    </source>
</evidence>
<keyword evidence="7 9" id="KW-0807">Transducer</keyword>
<keyword evidence="5 10" id="KW-1133">Transmembrane helix</keyword>
<dbReference type="Pfam" id="PF17200">
    <property type="entry name" value="sCache_2"/>
    <property type="match status" value="1"/>
</dbReference>